<dbReference type="Proteomes" id="UP001214170">
    <property type="component" value="Chromosome"/>
</dbReference>
<dbReference type="EMBL" id="CP121261">
    <property type="protein sequence ID" value="WFP06085.1"/>
    <property type="molecule type" value="Genomic_DNA"/>
</dbReference>
<organism evidence="8 9">
    <name type="scientific">Achromobacter spanius</name>
    <dbReference type="NCBI Taxonomy" id="217203"/>
    <lineage>
        <taxon>Bacteria</taxon>
        <taxon>Pseudomonadati</taxon>
        <taxon>Pseudomonadota</taxon>
        <taxon>Betaproteobacteria</taxon>
        <taxon>Burkholderiales</taxon>
        <taxon>Alcaligenaceae</taxon>
        <taxon>Achromobacter</taxon>
    </lineage>
</organism>
<dbReference type="RefSeq" id="WP_268080815.1">
    <property type="nucleotide sequence ID" value="NZ_CP106885.1"/>
</dbReference>
<reference evidence="8 9" key="1">
    <citation type="submission" date="2023-03" db="EMBL/GenBank/DDBJ databases">
        <title>Achromobacter spanius LIG8.</title>
        <authorList>
            <person name="Shrestha S."/>
        </authorList>
    </citation>
    <scope>NUCLEOTIDE SEQUENCE [LARGE SCALE GENOMIC DNA]</scope>
    <source>
        <strain evidence="8 9">LIG8</strain>
    </source>
</reference>
<dbReference type="SUPFAM" id="SSF52540">
    <property type="entry name" value="P-loop containing nucleoside triphosphate hydrolases"/>
    <property type="match status" value="1"/>
</dbReference>
<dbReference type="GO" id="GO:0005524">
    <property type="term" value="F:ATP binding"/>
    <property type="evidence" value="ECO:0007669"/>
    <property type="project" value="UniProtKB-KW"/>
</dbReference>
<dbReference type="InterPro" id="IPR052156">
    <property type="entry name" value="BCAA_Transport_ATP-bd_LivF"/>
</dbReference>
<evidence type="ECO:0000256" key="1">
    <source>
        <dbReference type="ARBA" id="ARBA00005417"/>
    </source>
</evidence>
<keyword evidence="3" id="KW-1003">Cell membrane</keyword>
<protein>
    <submittedName>
        <fullName evidence="8">ABC transporter ATP-binding protein</fullName>
    </submittedName>
</protein>
<evidence type="ECO:0000256" key="2">
    <source>
        <dbReference type="ARBA" id="ARBA00022448"/>
    </source>
</evidence>
<keyword evidence="9" id="KW-1185">Reference proteome</keyword>
<dbReference type="Gene3D" id="3.40.50.300">
    <property type="entry name" value="P-loop containing nucleotide triphosphate hydrolases"/>
    <property type="match status" value="1"/>
</dbReference>
<dbReference type="InterPro" id="IPR017871">
    <property type="entry name" value="ABC_transporter-like_CS"/>
</dbReference>
<sequence length="240" mass="26000">MSRLLDIKNLAVSYGAVNALKQVSLHVDTNEIVTIIGGNGAGKSTMMRALSGIEKSTGSIAFAGQDLGGVSAHKRVGLGIAHVPEGRQVFPDQTVFDNLMLGAFLRRESPADLEAEIEGCFAMFPRLKERRDQYAGTLSGGEQQMLAICRALMSKPRILMLDEPSLGLAPLIVSEIFKIIKSLKERGMTILLVEQMANQALSISDRAYVLEVGSIVMEGTGQELLASERVREAYLGKHKN</sequence>
<feature type="domain" description="ABC transporter" evidence="7">
    <location>
        <begin position="5"/>
        <end position="237"/>
    </location>
</feature>
<comment type="similarity">
    <text evidence="1">Belongs to the ABC transporter superfamily.</text>
</comment>
<evidence type="ECO:0000259" key="7">
    <source>
        <dbReference type="PROSITE" id="PS50893"/>
    </source>
</evidence>
<accession>A0ABY8GMM6</accession>
<keyword evidence="2" id="KW-0813">Transport</keyword>
<dbReference type="PROSITE" id="PS00211">
    <property type="entry name" value="ABC_TRANSPORTER_1"/>
    <property type="match status" value="1"/>
</dbReference>
<dbReference type="InterPro" id="IPR030660">
    <property type="entry name" value="ABC_branched_ATPase_LivF/BraG"/>
</dbReference>
<keyword evidence="3" id="KW-0472">Membrane</keyword>
<evidence type="ECO:0000313" key="9">
    <source>
        <dbReference type="Proteomes" id="UP001214170"/>
    </source>
</evidence>
<dbReference type="PIRSF" id="PIRSF039137">
    <property type="entry name" value="ABC_branched_ATPase"/>
    <property type="match status" value="1"/>
</dbReference>
<keyword evidence="6" id="KW-0029">Amino-acid transport</keyword>
<proteinExistence type="inferred from homology"/>
<evidence type="ECO:0000256" key="3">
    <source>
        <dbReference type="ARBA" id="ARBA00022475"/>
    </source>
</evidence>
<dbReference type="SMART" id="SM00382">
    <property type="entry name" value="AAA"/>
    <property type="match status" value="1"/>
</dbReference>
<dbReference type="InterPro" id="IPR003593">
    <property type="entry name" value="AAA+_ATPase"/>
</dbReference>
<name>A0ABY8GMM6_9BURK</name>
<evidence type="ECO:0000256" key="6">
    <source>
        <dbReference type="ARBA" id="ARBA00022970"/>
    </source>
</evidence>
<evidence type="ECO:0000313" key="8">
    <source>
        <dbReference type="EMBL" id="WFP06085.1"/>
    </source>
</evidence>
<gene>
    <name evidence="8" type="ORF">P8T11_17310</name>
</gene>
<keyword evidence="5 8" id="KW-0067">ATP-binding</keyword>
<dbReference type="Pfam" id="PF00005">
    <property type="entry name" value="ABC_tran"/>
    <property type="match status" value="1"/>
</dbReference>
<evidence type="ECO:0000256" key="4">
    <source>
        <dbReference type="ARBA" id="ARBA00022741"/>
    </source>
</evidence>
<dbReference type="PANTHER" id="PTHR43820:SF3">
    <property type="entry name" value="BRANCHED-CHAIN AMINO ACID TRANSPORT SYSTEM,ATP-BINDING PROTEIN"/>
    <property type="match status" value="1"/>
</dbReference>
<dbReference type="PROSITE" id="PS50893">
    <property type="entry name" value="ABC_TRANSPORTER_2"/>
    <property type="match status" value="1"/>
</dbReference>
<dbReference type="PANTHER" id="PTHR43820">
    <property type="entry name" value="HIGH-AFFINITY BRANCHED-CHAIN AMINO ACID TRANSPORT ATP-BINDING PROTEIN LIVF"/>
    <property type="match status" value="1"/>
</dbReference>
<dbReference type="InterPro" id="IPR027417">
    <property type="entry name" value="P-loop_NTPase"/>
</dbReference>
<dbReference type="InterPro" id="IPR003439">
    <property type="entry name" value="ABC_transporter-like_ATP-bd"/>
</dbReference>
<keyword evidence="4" id="KW-0547">Nucleotide-binding</keyword>
<dbReference type="CDD" id="cd03224">
    <property type="entry name" value="ABC_TM1139_LivF_branched"/>
    <property type="match status" value="1"/>
</dbReference>
<evidence type="ECO:0000256" key="5">
    <source>
        <dbReference type="ARBA" id="ARBA00022840"/>
    </source>
</evidence>